<dbReference type="HOGENOM" id="CLU_503652_0_0_1"/>
<keyword evidence="1" id="KW-0175">Coiled coil</keyword>
<dbReference type="AlphaFoldDB" id="G0N626"/>
<evidence type="ECO:0000313" key="3">
    <source>
        <dbReference type="EMBL" id="EGT53592.1"/>
    </source>
</evidence>
<proteinExistence type="predicted"/>
<reference evidence="4" key="1">
    <citation type="submission" date="2011-07" db="EMBL/GenBank/DDBJ databases">
        <authorList>
            <consortium name="Caenorhabditis brenneri Sequencing and Analysis Consortium"/>
            <person name="Wilson R.K."/>
        </authorList>
    </citation>
    <scope>NUCLEOTIDE SEQUENCE [LARGE SCALE GENOMIC DNA]</scope>
    <source>
        <strain evidence="4">PB2801</strain>
    </source>
</reference>
<feature type="region of interest" description="Disordered" evidence="2">
    <location>
        <begin position="1"/>
        <end position="44"/>
    </location>
</feature>
<dbReference type="InParanoid" id="G0N626"/>
<name>G0N626_CAEBE</name>
<evidence type="ECO:0000313" key="4">
    <source>
        <dbReference type="Proteomes" id="UP000008068"/>
    </source>
</evidence>
<gene>
    <name evidence="3" type="ORF">CAEBREN_21322</name>
</gene>
<dbReference type="Proteomes" id="UP000008068">
    <property type="component" value="Unassembled WGS sequence"/>
</dbReference>
<evidence type="ECO:0000256" key="2">
    <source>
        <dbReference type="SAM" id="MobiDB-lite"/>
    </source>
</evidence>
<organism evidence="4">
    <name type="scientific">Caenorhabditis brenneri</name>
    <name type="common">Nematode worm</name>
    <dbReference type="NCBI Taxonomy" id="135651"/>
    <lineage>
        <taxon>Eukaryota</taxon>
        <taxon>Metazoa</taxon>
        <taxon>Ecdysozoa</taxon>
        <taxon>Nematoda</taxon>
        <taxon>Chromadorea</taxon>
        <taxon>Rhabditida</taxon>
        <taxon>Rhabditina</taxon>
        <taxon>Rhabditomorpha</taxon>
        <taxon>Rhabditoidea</taxon>
        <taxon>Rhabditidae</taxon>
        <taxon>Peloderinae</taxon>
        <taxon>Caenorhabditis</taxon>
    </lineage>
</organism>
<dbReference type="EMBL" id="GL379842">
    <property type="protein sequence ID" value="EGT53592.1"/>
    <property type="molecule type" value="Genomic_DNA"/>
</dbReference>
<feature type="region of interest" description="Disordered" evidence="2">
    <location>
        <begin position="289"/>
        <end position="322"/>
    </location>
</feature>
<evidence type="ECO:0000256" key="1">
    <source>
        <dbReference type="SAM" id="Coils"/>
    </source>
</evidence>
<protein>
    <submittedName>
        <fullName evidence="3">Uncharacterized protein</fullName>
    </submittedName>
</protein>
<keyword evidence="4" id="KW-1185">Reference proteome</keyword>
<sequence>MESPRNILSKLFGTTRRKTTTASPKLEPKKMKSNSESQGYGGAPQHLVSHEEFENSNPLHPHHHQPSPLRVLHLQTNGYIPTISTTTKRQIFLCKESSATPAERVFRYQFNPKQQGQWKETSASDIIFFFEKKKRCNRSETLSCYFGGQATTQSKNMNDYDVSCASPMILDFDFSFSEFASPEKIRQCEQMEMYPPGVVNEALELDQEPEQVKVIATQQTPALQLIVEKQEDTHPSPPTSPPSSHHQTSKVRYTYWPRRVEHPLHTAAVHDSSRLPMIVTSGPLILEQNYSTSPPLSNTQKRRSSQQIKAMSPEQRKEEVRQRDRCHSATYNLRKKEKLVELEETLKIKKTQLNALNAKNIALSSKLTIGSDMLQLLKNQIKQKLLKKHQYQLREKEEAVKKLEAALEDIEVQEAHPEVKKSTLASRKSRTHQRYRTAMLELEVFKVEVDLRKETLAAVELNKIQRKREVDSARREQENVGKLNGTGVILPGLLSHSKELQPPLTAKKEPRTSSQGFWTYSSKGRHCGTVSESPYYPTKLF</sequence>
<accession>G0N626</accession>
<feature type="coiled-coil region" evidence="1">
    <location>
        <begin position="332"/>
        <end position="416"/>
    </location>
</feature>
<feature type="compositionally biased region" description="Polar residues" evidence="2">
    <location>
        <begin position="289"/>
        <end position="309"/>
    </location>
</feature>
<feature type="region of interest" description="Disordered" evidence="2">
    <location>
        <begin position="230"/>
        <end position="249"/>
    </location>
</feature>